<dbReference type="Proteomes" id="UP001500635">
    <property type="component" value="Unassembled WGS sequence"/>
</dbReference>
<feature type="domain" description="DNA primase/polymerase bifunctional N-terminal" evidence="1">
    <location>
        <begin position="87"/>
        <end position="254"/>
    </location>
</feature>
<comment type="caution">
    <text evidence="2">The sequence shown here is derived from an EMBL/GenBank/DDBJ whole genome shotgun (WGS) entry which is preliminary data.</text>
</comment>
<evidence type="ECO:0000313" key="2">
    <source>
        <dbReference type="EMBL" id="GAA4406822.1"/>
    </source>
</evidence>
<protein>
    <recommendedName>
        <fullName evidence="1">DNA primase/polymerase bifunctional N-terminal domain-containing protein</fullName>
    </recommendedName>
</protein>
<dbReference type="InterPro" id="IPR015330">
    <property type="entry name" value="DNA_primase/pol_bifunc_N"/>
</dbReference>
<evidence type="ECO:0000259" key="1">
    <source>
        <dbReference type="SMART" id="SM00943"/>
    </source>
</evidence>
<sequence>MTQISAADAAVLAAGGIVGRAAVDITVRVLMRHAGLTAADVPPAAGYTDGRVITLAEVQAEIERRGLVVQVPTPLAAPTAGEAAAYVVPMLRLGAHLMRLHAGSKRPVESDWSNAAALTGAQAVEWLASGGNLGVNLGRSRFIVLDAEQAAATGGLMAAGFSPTVITAKSQDPTSPKRGGSHAWLAVPAGDVGDQLRSVLQVPLAGGEVDALAGVRFAVAPGSRLYEAPGYRYEFAGGGALVDPARWFIAPDWLFERDAQAPTTAASLRGVLAPRPRRDRLPDPNADRITGAVDEVAWDEWLDGDPRISMIGVDSSCGCDVFHWSASDTPRSGILHDGCAIGSGVHVFSGTLIAGWGREHGSRLQFAAWLRGVPEVELAAQFGIELRQPLTAVPVPAGFAYQEEPAAPAGAVTVGTVTAAPAEVPPTDAALDPAGSSANVTVTDAELEQVRRLRAEIGQRERRLATMTPGLARADRWARCTGVYLHGLVTALIPRSIALVPPNVVLPSRQGLTISKVMGTSVNAFAILAGPSAAGKTVTMGTAHAAIPVKGIGMITVADGTAEGICRAARNTERRTVEITATTVLVEADEFDTVAEEMGRTGSKLDGFTRKVWVGVEAGSTASDKKKNAPLPAHSTRVCMIYGAQPGAVAPLVAQAGRGTPQRFDFGLAGVVHSRDRDPLYGTVPGVAILENQARLPWWTPTGLPPGYKPPEPDEDGVTTTESGLPGYDDAEPIWVGVPPIVQEIIDAEGDRAAERAADWERARLEDEAGISGHNVMLQEKLAFGLATWDGEWNIAMEHWDAAGLLLEMRQLVYDASVIEAKIERGKVKHGEGHDRGVVQSAARAAEAETTDRVLRSTCDRILNLIDAAREEPTAAKVRKAVLKGNPRLFGAAGTVNTAYLAASLSAPQRGYAGAALGHLRSQGLITDGTEVQRRAATAPLSVVPPIGSSTPAA</sequence>
<dbReference type="RefSeq" id="WP_345001564.1">
    <property type="nucleotide sequence ID" value="NZ_BAABFR010000165.1"/>
</dbReference>
<dbReference type="SUPFAM" id="SSF56747">
    <property type="entry name" value="Prim-pol domain"/>
    <property type="match status" value="1"/>
</dbReference>
<dbReference type="SMART" id="SM00943">
    <property type="entry name" value="Prim-Pol"/>
    <property type="match status" value="1"/>
</dbReference>
<reference evidence="3" key="1">
    <citation type="journal article" date="2019" name="Int. J. Syst. Evol. Microbiol.">
        <title>The Global Catalogue of Microorganisms (GCM) 10K type strain sequencing project: providing services to taxonomists for standard genome sequencing and annotation.</title>
        <authorList>
            <consortium name="The Broad Institute Genomics Platform"/>
            <consortium name="The Broad Institute Genome Sequencing Center for Infectious Disease"/>
            <person name="Wu L."/>
            <person name="Ma J."/>
        </authorList>
    </citation>
    <scope>NUCLEOTIDE SEQUENCE [LARGE SCALE GENOMIC DNA]</scope>
    <source>
        <strain evidence="3">JCM 17688</strain>
    </source>
</reference>
<gene>
    <name evidence="2" type="ORF">GCM10023147_50600</name>
</gene>
<proteinExistence type="predicted"/>
<dbReference type="Pfam" id="PF09250">
    <property type="entry name" value="Prim-Pol"/>
    <property type="match status" value="1"/>
</dbReference>
<name>A0ABP8KHP1_9ACTN</name>
<evidence type="ECO:0000313" key="3">
    <source>
        <dbReference type="Proteomes" id="UP001500635"/>
    </source>
</evidence>
<dbReference type="EMBL" id="BAABFR010000165">
    <property type="protein sequence ID" value="GAA4406822.1"/>
    <property type="molecule type" value="Genomic_DNA"/>
</dbReference>
<organism evidence="2 3">
    <name type="scientific">Tsukamurella soli</name>
    <dbReference type="NCBI Taxonomy" id="644556"/>
    <lineage>
        <taxon>Bacteria</taxon>
        <taxon>Bacillati</taxon>
        <taxon>Actinomycetota</taxon>
        <taxon>Actinomycetes</taxon>
        <taxon>Mycobacteriales</taxon>
        <taxon>Tsukamurellaceae</taxon>
        <taxon>Tsukamurella</taxon>
    </lineage>
</organism>
<keyword evidence="3" id="KW-1185">Reference proteome</keyword>
<accession>A0ABP8KHP1</accession>